<dbReference type="GeneID" id="5493329"/>
<evidence type="ECO:0000259" key="2">
    <source>
        <dbReference type="Pfam" id="PF01702"/>
    </source>
</evidence>
<evidence type="ECO:0000313" key="4">
    <source>
        <dbReference type="Proteomes" id="UP000001312"/>
    </source>
</evidence>
<dbReference type="PANTHER" id="PTHR46064:SF1">
    <property type="entry name" value="QUEUINE TRNA-RIBOSYLTRANSFERASE ACCESSORY SUBUNIT 2"/>
    <property type="match status" value="1"/>
</dbReference>
<name>A7E8N5_SCLS1</name>
<dbReference type="NCBIfam" id="TIGR00449">
    <property type="entry name" value="tgt_general"/>
    <property type="match status" value="1"/>
</dbReference>
<dbReference type="STRING" id="665079.A7E8N5"/>
<reference evidence="3" key="1">
    <citation type="submission" date="2005-06" db="EMBL/GenBank/DDBJ databases">
        <authorList>
            <consortium name="The Genome Sequencing Platform"/>
            <consortium name="The Genome Assembly Team"/>
            <person name="Lander E."/>
            <person name="Birren B."/>
            <person name="Cuomo C."/>
        </authorList>
    </citation>
    <scope>NUCLEOTIDE SEQUENCE</scope>
    <source>
        <strain evidence="3">1980</strain>
    </source>
</reference>
<sequence length="375" mass="41450">MSAINMAPKSSTRLGFQILSTLDHNTSGPRLGRITVEGRKDLETPDFLAITSRGVIPHMTPDVIAAHARLPGVHFALEDLAGAKRTAKMGDRSGQWLAQLLSDKVKEQPVFVPILPIDYQSQWEYINQISDELVDEISGLAFYDSNLLPEIPETTTMSSLPRLSLDEPSSPHHVLRQISLGMDIFTIPFINFATDAGIALTFVFPSPNTSQSSTEGSSVLPLGIDMWTSVHSTSLLPLSESCKCYACTSHHRAFIQHLLSAKEMLGWVLLQIHNHYILSEFFTSIRQSIKEGTFEKDCEKFARIYDSELPEKSGQGPRMRGYQYKSEGPGERKKNKAAWNNLGAGASGTGSEVALVPDEDSKELEQKGFAEKLEN</sequence>
<dbReference type="InterPro" id="IPR050852">
    <property type="entry name" value="Queuine_tRNA-ribosyltrfase"/>
</dbReference>
<dbReference type="SUPFAM" id="SSF51713">
    <property type="entry name" value="tRNA-guanine transglycosylase"/>
    <property type="match status" value="1"/>
</dbReference>
<accession>A7E8N5</accession>
<organism evidence="3 4">
    <name type="scientific">Sclerotinia sclerotiorum (strain ATCC 18683 / 1980 / Ss-1)</name>
    <name type="common">White mold</name>
    <name type="synonym">Whetzelinia sclerotiorum</name>
    <dbReference type="NCBI Taxonomy" id="665079"/>
    <lineage>
        <taxon>Eukaryota</taxon>
        <taxon>Fungi</taxon>
        <taxon>Dikarya</taxon>
        <taxon>Ascomycota</taxon>
        <taxon>Pezizomycotina</taxon>
        <taxon>Leotiomycetes</taxon>
        <taxon>Helotiales</taxon>
        <taxon>Sclerotiniaceae</taxon>
        <taxon>Sclerotinia</taxon>
    </lineage>
</organism>
<feature type="domain" description="tRNA-guanine(15) transglycosylase-like" evidence="2">
    <location>
        <begin position="81"/>
        <end position="305"/>
    </location>
</feature>
<dbReference type="InterPro" id="IPR002616">
    <property type="entry name" value="tRNA_ribo_trans-like"/>
</dbReference>
<dbReference type="InParanoid" id="A7E8N5"/>
<evidence type="ECO:0000256" key="1">
    <source>
        <dbReference type="SAM" id="MobiDB-lite"/>
    </source>
</evidence>
<gene>
    <name evidence="3" type="ORF">SS1G_01663</name>
</gene>
<dbReference type="Gene3D" id="3.20.20.105">
    <property type="entry name" value="Queuine tRNA-ribosyltransferase-like"/>
    <property type="match status" value="2"/>
</dbReference>
<feature type="region of interest" description="Disordered" evidence="1">
    <location>
        <begin position="309"/>
        <end position="375"/>
    </location>
</feature>
<dbReference type="Proteomes" id="UP000001312">
    <property type="component" value="Unassembled WGS sequence"/>
</dbReference>
<dbReference type="RefSeq" id="XP_001597469.1">
    <property type="nucleotide sequence ID" value="XM_001597419.1"/>
</dbReference>
<dbReference type="PANTHER" id="PTHR46064">
    <property type="entry name" value="QUEUINE TRNA-RIBOSYLTRANSFERASE ACCESSORY SUBUNIT 2"/>
    <property type="match status" value="1"/>
</dbReference>
<proteinExistence type="predicted"/>
<protein>
    <recommendedName>
        <fullName evidence="2">tRNA-guanine(15) transglycosylase-like domain-containing protein</fullName>
    </recommendedName>
</protein>
<dbReference type="EMBL" id="CH476622">
    <property type="protein sequence ID" value="EDN96737.1"/>
    <property type="molecule type" value="Genomic_DNA"/>
</dbReference>
<reference evidence="3" key="2">
    <citation type="submission" date="2007-08" db="EMBL/GenBank/DDBJ databases">
        <title>Annotation of the Sclerotinia sclerotiorum 1980 genome.</title>
        <authorList>
            <consortium name="The Broad Institute Genome Sequencing Platform"/>
            <person name="Birren B."/>
            <person name="Galagan J."/>
            <person name="Lander E."/>
            <person name="Devon K."/>
            <person name="Nusbaum C."/>
            <person name="Cuomo C."/>
            <person name="Jaffe D."/>
            <person name="Butler J."/>
            <person name="Alvarez P."/>
            <person name="Gnerre S."/>
            <person name="Grabherr M."/>
            <person name="Kleber M."/>
            <person name="Mauceli E."/>
            <person name="Brockman W."/>
            <person name="Rounsley S."/>
            <person name="Young S."/>
            <person name="LaButti K."/>
            <person name="Pushparaj V."/>
            <person name="DeCaprio D."/>
            <person name="Crawford M."/>
            <person name="Koehrsen M."/>
            <person name="Engels R."/>
            <person name="Montgomery P."/>
            <person name="Pearson M."/>
            <person name="Howarth C."/>
            <person name="Yandava C."/>
            <person name="Kodira C."/>
            <person name="Zeng Q."/>
            <person name="Alvarado L."/>
            <person name="O'Leary S."/>
            <person name="Dickman M.B."/>
            <person name="Kohn L."/>
            <person name="Rollins J."/>
        </authorList>
    </citation>
    <scope>NUCLEOTIDE SEQUENCE</scope>
    <source>
        <strain evidence="3">1980</strain>
    </source>
</reference>
<feature type="compositionally biased region" description="Basic and acidic residues" evidence="1">
    <location>
        <begin position="363"/>
        <end position="375"/>
    </location>
</feature>
<dbReference type="HOGENOM" id="CLU_037350_1_0_1"/>
<dbReference type="InterPro" id="IPR036511">
    <property type="entry name" value="TGT-like_sf"/>
</dbReference>
<dbReference type="Pfam" id="PF01702">
    <property type="entry name" value="TGT"/>
    <property type="match status" value="1"/>
</dbReference>
<evidence type="ECO:0000313" key="3">
    <source>
        <dbReference type="EMBL" id="EDN96737.1"/>
    </source>
</evidence>
<keyword evidence="4" id="KW-1185">Reference proteome</keyword>
<dbReference type="eggNOG" id="KOG3909">
    <property type="taxonomic scope" value="Eukaryota"/>
</dbReference>
<dbReference type="AlphaFoldDB" id="A7E8N5"/>
<dbReference type="KEGG" id="ssl:SS1G_01663"/>
<dbReference type="OMA" id="CEKFARI"/>
<dbReference type="GO" id="GO:0006400">
    <property type="term" value="P:tRNA modification"/>
    <property type="evidence" value="ECO:0007669"/>
    <property type="project" value="InterPro"/>
</dbReference>